<dbReference type="EMBL" id="OBDZ01000008">
    <property type="protein sequence ID" value="SNY24419.1"/>
    <property type="molecule type" value="Genomic_DNA"/>
</dbReference>
<dbReference type="RefSeq" id="WP_097017435.1">
    <property type="nucleotide sequence ID" value="NZ_OBDZ01000008.1"/>
</dbReference>
<keyword evidence="1" id="KW-0732">Signal</keyword>
<sequence length="96" mass="11003">MKKLFIVCLALVILALHTPLAMAETVKIDTKMVEVDESEMIKLASQEKFDDLTTVMKKLVQLHISTEEKVVELEQISIVDFEYGEGAKIRIYYQIN</sequence>
<keyword evidence="3" id="KW-1185">Reference proteome</keyword>
<organism evidence="2 3">
    <name type="scientific">Orenia metallireducens</name>
    <dbReference type="NCBI Taxonomy" id="1413210"/>
    <lineage>
        <taxon>Bacteria</taxon>
        <taxon>Bacillati</taxon>
        <taxon>Bacillota</taxon>
        <taxon>Clostridia</taxon>
        <taxon>Halanaerobiales</taxon>
        <taxon>Halobacteroidaceae</taxon>
        <taxon>Orenia</taxon>
    </lineage>
</organism>
<evidence type="ECO:0000313" key="2">
    <source>
        <dbReference type="EMBL" id="SNY24419.1"/>
    </source>
</evidence>
<reference evidence="3" key="1">
    <citation type="submission" date="2017-09" db="EMBL/GenBank/DDBJ databases">
        <authorList>
            <person name="Varghese N."/>
            <person name="Submissions S."/>
        </authorList>
    </citation>
    <scope>NUCLEOTIDE SEQUENCE [LARGE SCALE GENOMIC DNA]</scope>
    <source>
        <strain evidence="3">MSL47</strain>
    </source>
</reference>
<gene>
    <name evidence="2" type="ORF">SAMN06265827_108109</name>
</gene>
<feature type="signal peptide" evidence="1">
    <location>
        <begin position="1"/>
        <end position="23"/>
    </location>
</feature>
<feature type="chain" id="PRO_5012763865" evidence="1">
    <location>
        <begin position="24"/>
        <end position="96"/>
    </location>
</feature>
<evidence type="ECO:0000256" key="1">
    <source>
        <dbReference type="SAM" id="SignalP"/>
    </source>
</evidence>
<evidence type="ECO:0000313" key="3">
    <source>
        <dbReference type="Proteomes" id="UP000219573"/>
    </source>
</evidence>
<dbReference type="AlphaFoldDB" id="A0A285GLG8"/>
<proteinExistence type="predicted"/>
<name>A0A285GLG8_9FIRM</name>
<accession>A0A285GLG8</accession>
<dbReference type="Proteomes" id="UP000219573">
    <property type="component" value="Unassembled WGS sequence"/>
</dbReference>
<dbReference type="STRING" id="1413210.U472_14790"/>
<protein>
    <submittedName>
        <fullName evidence="2">Uncharacterized protein</fullName>
    </submittedName>
</protein>